<reference evidence="2" key="1">
    <citation type="submission" date="2016-10" db="EMBL/GenBank/DDBJ databases">
        <authorList>
            <person name="Varghese N."/>
            <person name="Submissions S."/>
        </authorList>
    </citation>
    <scope>NUCLEOTIDE SEQUENCE [LARGE SCALE GENOMIC DNA]</scope>
    <source>
        <strain evidence="2">IBRC-M 10655</strain>
    </source>
</reference>
<keyword evidence="2" id="KW-1185">Reference proteome</keyword>
<sequence>MSRERMRLKLNLGLARLEKWAGSAGQVEKNALYKALFAVADGTVYNTYKVLDDVARDGEFFVVVRENLIVKICFREPDVFGVLYIGAPEEAAETEVEIT</sequence>
<dbReference type="RefSeq" id="WP_133794681.1">
    <property type="nucleotide sequence ID" value="NZ_FNDV01000007.1"/>
</dbReference>
<evidence type="ECO:0000313" key="2">
    <source>
        <dbReference type="Proteomes" id="UP000199651"/>
    </source>
</evidence>
<dbReference type="InterPro" id="IPR046202">
    <property type="entry name" value="DUF6235"/>
</dbReference>
<dbReference type="STRING" id="504798.SAMN05421871_107298"/>
<organism evidence="1 2">
    <name type="scientific">Actinokineospora alba</name>
    <dbReference type="NCBI Taxonomy" id="504798"/>
    <lineage>
        <taxon>Bacteria</taxon>
        <taxon>Bacillati</taxon>
        <taxon>Actinomycetota</taxon>
        <taxon>Actinomycetes</taxon>
        <taxon>Pseudonocardiales</taxon>
        <taxon>Pseudonocardiaceae</taxon>
        <taxon>Actinokineospora</taxon>
    </lineage>
</organism>
<dbReference type="AlphaFoldDB" id="A0A1H0UW35"/>
<dbReference type="Proteomes" id="UP000199651">
    <property type="component" value="Unassembled WGS sequence"/>
</dbReference>
<dbReference type="EMBL" id="FNJB01000012">
    <property type="protein sequence ID" value="SDP70333.1"/>
    <property type="molecule type" value="Genomic_DNA"/>
</dbReference>
<dbReference type="OrthoDB" id="3625242at2"/>
<proteinExistence type="predicted"/>
<gene>
    <name evidence="1" type="ORF">SAMN05192558_112106</name>
</gene>
<accession>A0A1H0UW35</accession>
<dbReference type="Pfam" id="PF19748">
    <property type="entry name" value="DUF6235"/>
    <property type="match status" value="1"/>
</dbReference>
<name>A0A1H0UW35_9PSEU</name>
<protein>
    <submittedName>
        <fullName evidence="1">Uncharacterized protein</fullName>
    </submittedName>
</protein>
<evidence type="ECO:0000313" key="1">
    <source>
        <dbReference type="EMBL" id="SDP70333.1"/>
    </source>
</evidence>